<evidence type="ECO:0000259" key="3">
    <source>
        <dbReference type="Pfam" id="PF22725"/>
    </source>
</evidence>
<proteinExistence type="predicted"/>
<reference evidence="4 5" key="1">
    <citation type="submission" date="2016-10" db="EMBL/GenBank/DDBJ databases">
        <authorList>
            <person name="de Groot N.N."/>
        </authorList>
    </citation>
    <scope>NUCLEOTIDE SEQUENCE [LARGE SCALE GENOMIC DNA]</scope>
    <source>
        <strain evidence="4 5">CGMCC 1.10457</strain>
    </source>
</reference>
<dbReference type="InterPro" id="IPR050463">
    <property type="entry name" value="Gfo/Idh/MocA_oxidrdct_glycsds"/>
</dbReference>
<dbReference type="PANTHER" id="PTHR43818">
    <property type="entry name" value="BCDNA.GH03377"/>
    <property type="match status" value="1"/>
</dbReference>
<keyword evidence="1" id="KW-0560">Oxidoreductase</keyword>
<keyword evidence="5" id="KW-1185">Reference proteome</keyword>
<name>A0A1I6KKZ1_9EURY</name>
<dbReference type="GO" id="GO:0000166">
    <property type="term" value="F:nucleotide binding"/>
    <property type="evidence" value="ECO:0007669"/>
    <property type="project" value="InterPro"/>
</dbReference>
<dbReference type="InterPro" id="IPR000683">
    <property type="entry name" value="Gfo/Idh/MocA-like_OxRdtase_N"/>
</dbReference>
<feature type="domain" description="GFO/IDH/MocA-like oxidoreductase" evidence="3">
    <location>
        <begin position="130"/>
        <end position="256"/>
    </location>
</feature>
<dbReference type="GO" id="GO:0016491">
    <property type="term" value="F:oxidoreductase activity"/>
    <property type="evidence" value="ECO:0007669"/>
    <property type="project" value="UniProtKB-KW"/>
</dbReference>
<dbReference type="Proteomes" id="UP000199062">
    <property type="component" value="Unassembled WGS sequence"/>
</dbReference>
<protein>
    <submittedName>
        <fullName evidence="4">Predicted dehydrogenase</fullName>
    </submittedName>
</protein>
<dbReference type="EMBL" id="FOZK01000001">
    <property type="protein sequence ID" value="SFR91824.1"/>
    <property type="molecule type" value="Genomic_DNA"/>
</dbReference>
<feature type="domain" description="Gfo/Idh/MocA-like oxidoreductase N-terminal" evidence="2">
    <location>
        <begin position="5"/>
        <end position="122"/>
    </location>
</feature>
<dbReference type="Gene3D" id="3.30.360.10">
    <property type="entry name" value="Dihydrodipicolinate Reductase, domain 2"/>
    <property type="match status" value="1"/>
</dbReference>
<dbReference type="AlphaFoldDB" id="A0A1I6KKZ1"/>
<dbReference type="Pfam" id="PF22725">
    <property type="entry name" value="GFO_IDH_MocA_C3"/>
    <property type="match status" value="1"/>
</dbReference>
<evidence type="ECO:0000313" key="4">
    <source>
        <dbReference type="EMBL" id="SFR91824.1"/>
    </source>
</evidence>
<dbReference type="SUPFAM" id="SSF51735">
    <property type="entry name" value="NAD(P)-binding Rossmann-fold domains"/>
    <property type="match status" value="1"/>
</dbReference>
<dbReference type="InterPro" id="IPR036291">
    <property type="entry name" value="NAD(P)-bd_dom_sf"/>
</dbReference>
<organism evidence="4 5">
    <name type="scientific">Halomicrobium zhouii</name>
    <dbReference type="NCBI Taxonomy" id="767519"/>
    <lineage>
        <taxon>Archaea</taxon>
        <taxon>Methanobacteriati</taxon>
        <taxon>Methanobacteriota</taxon>
        <taxon>Stenosarchaea group</taxon>
        <taxon>Halobacteria</taxon>
        <taxon>Halobacteriales</taxon>
        <taxon>Haloarculaceae</taxon>
        <taxon>Halomicrobium</taxon>
    </lineage>
</organism>
<evidence type="ECO:0000313" key="5">
    <source>
        <dbReference type="Proteomes" id="UP000199062"/>
    </source>
</evidence>
<sequence>MTTIAQFGLGGLGRTHLDAFTDLPGVEVLAGADPFDDARESFARDYGAAGHRSYEGLLAEHAAELDAVNVVTPHSLHFEQAMAALDAGLSVHLEKPMVTGLDDALRLTDAAADTEASVQVGYQRHFDPRFRAVRETILSGAIGEVVGANCFLEQDWIQPVSGTWRTDPSLSGGGQLYDSGSHLLDALLWTTDTRPRSVGAVVEANDADVDVHSSLSLSLERGGRTVPASVFVTGDGPTGPDTREGLYVWGTDGSVEYGPDGVVVRQKGGGTSWEDVPEYDSPELERRKLGAFVETVDGERANPVPPETGLDVIAVTEAAYQASDGGRTVDVQRLLRDARPAA</sequence>
<dbReference type="OrthoDB" id="25239at2157"/>
<dbReference type="Gene3D" id="3.40.50.720">
    <property type="entry name" value="NAD(P)-binding Rossmann-like Domain"/>
    <property type="match status" value="1"/>
</dbReference>
<dbReference type="PANTHER" id="PTHR43818:SF11">
    <property type="entry name" value="BCDNA.GH03377"/>
    <property type="match status" value="1"/>
</dbReference>
<dbReference type="SUPFAM" id="SSF55347">
    <property type="entry name" value="Glyceraldehyde-3-phosphate dehydrogenase-like, C-terminal domain"/>
    <property type="match status" value="1"/>
</dbReference>
<dbReference type="Pfam" id="PF01408">
    <property type="entry name" value="GFO_IDH_MocA"/>
    <property type="match status" value="1"/>
</dbReference>
<evidence type="ECO:0000259" key="2">
    <source>
        <dbReference type="Pfam" id="PF01408"/>
    </source>
</evidence>
<gene>
    <name evidence="4" type="ORF">SAMN05216559_0973</name>
</gene>
<dbReference type="InterPro" id="IPR055170">
    <property type="entry name" value="GFO_IDH_MocA-like_dom"/>
</dbReference>
<dbReference type="RefSeq" id="WP_089814389.1">
    <property type="nucleotide sequence ID" value="NZ_FOZK01000001.1"/>
</dbReference>
<dbReference type="STRING" id="767519.SAMN05216559_0973"/>
<accession>A0A1I6KKZ1</accession>
<evidence type="ECO:0000256" key="1">
    <source>
        <dbReference type="ARBA" id="ARBA00023002"/>
    </source>
</evidence>